<reference evidence="1" key="1">
    <citation type="submission" date="2021-01" db="EMBL/GenBank/DDBJ databases">
        <authorList>
            <consortium name="Aspergillus luchuensis mut. kawachii IFO 4304 genome sequencing consortium"/>
            <person name="Kazuki M."/>
            <person name="Futagami T."/>
        </authorList>
    </citation>
    <scope>NUCLEOTIDE SEQUENCE</scope>
    <source>
        <strain evidence="1">IFO 4308</strain>
    </source>
</reference>
<organism evidence="1 2">
    <name type="scientific">Aspergillus kawachii</name>
    <name type="common">White koji mold</name>
    <name type="synonym">Aspergillus awamori var. kawachi</name>
    <dbReference type="NCBI Taxonomy" id="1069201"/>
    <lineage>
        <taxon>Eukaryota</taxon>
        <taxon>Fungi</taxon>
        <taxon>Dikarya</taxon>
        <taxon>Ascomycota</taxon>
        <taxon>Pezizomycotina</taxon>
        <taxon>Eurotiomycetes</taxon>
        <taxon>Eurotiomycetidae</taxon>
        <taxon>Eurotiales</taxon>
        <taxon>Aspergillaceae</taxon>
        <taxon>Aspergillus</taxon>
        <taxon>Aspergillus subgen. Circumdati</taxon>
    </lineage>
</organism>
<dbReference type="RefSeq" id="XP_041542359.1">
    <property type="nucleotide sequence ID" value="XM_041688589.1"/>
</dbReference>
<accession>A0A7R7W947</accession>
<dbReference type="EMBL" id="AP024428">
    <property type="protein sequence ID" value="BCR98593.1"/>
    <property type="molecule type" value="Genomic_DNA"/>
</dbReference>
<reference evidence="1" key="2">
    <citation type="submission" date="2021-02" db="EMBL/GenBank/DDBJ databases">
        <title>Aspergillus luchuensis mut. kawachii IFO 4304 genome sequence.</title>
        <authorList>
            <person name="Mori K."/>
            <person name="Kadooka C."/>
            <person name="Goto M."/>
            <person name="Futagami T."/>
        </authorList>
    </citation>
    <scope>NUCLEOTIDE SEQUENCE</scope>
    <source>
        <strain evidence="1">IFO 4308</strain>
    </source>
</reference>
<name>A0A7R7W947_ASPKA</name>
<evidence type="ECO:0000313" key="1">
    <source>
        <dbReference type="EMBL" id="BCR98593.1"/>
    </source>
</evidence>
<protein>
    <submittedName>
        <fullName evidence="1">Uncharacterized protein</fullName>
    </submittedName>
</protein>
<keyword evidence="2" id="KW-1185">Reference proteome</keyword>
<dbReference type="KEGG" id="aluc:AKAW2_40276A"/>
<dbReference type="Proteomes" id="UP000661280">
    <property type="component" value="Chromosome 4"/>
</dbReference>
<sequence>MGGSLCRQTNTIEVYFHRMCVRYRSAPQRPAAAIHDTIYRERQQKGKGQCQCENLRALCRSISSCLVYGNKRMGRVNIHLVQTTTQMEYALTAYYSNLLGRNDYGSRTEREWFIKAWSGHVRRSGMNSL</sequence>
<dbReference type="GeneID" id="64959918"/>
<evidence type="ECO:0000313" key="2">
    <source>
        <dbReference type="Proteomes" id="UP000661280"/>
    </source>
</evidence>
<dbReference type="AlphaFoldDB" id="A0A7R7W947"/>
<proteinExistence type="predicted"/>
<gene>
    <name evidence="1" type="ORF">AKAW2_40276A</name>
</gene>